<dbReference type="InterPro" id="IPR000717">
    <property type="entry name" value="PCI_dom"/>
</dbReference>
<evidence type="ECO:0000256" key="2">
    <source>
        <dbReference type="ARBA" id="ARBA00022942"/>
    </source>
</evidence>
<evidence type="ECO:0000259" key="5">
    <source>
        <dbReference type="PROSITE" id="PS50250"/>
    </source>
</evidence>
<dbReference type="Proteomes" id="UP000321518">
    <property type="component" value="Unassembled WGS sequence"/>
</dbReference>
<dbReference type="GO" id="GO:0030163">
    <property type="term" value="P:protein catabolic process"/>
    <property type="evidence" value="ECO:0007669"/>
    <property type="project" value="UniProtKB-ARBA"/>
</dbReference>
<dbReference type="SUPFAM" id="SSF46785">
    <property type="entry name" value="Winged helix' DNA-binding domain"/>
    <property type="match status" value="1"/>
</dbReference>
<comment type="caution">
    <text evidence="6">The sequence shown here is derived from an EMBL/GenBank/DDBJ whole genome shotgun (WGS) entry which is preliminary data.</text>
</comment>
<gene>
    <name evidence="6" type="ORF">Rt10032_c03g1627</name>
</gene>
<evidence type="ECO:0000313" key="6">
    <source>
        <dbReference type="EMBL" id="GEM07610.1"/>
    </source>
</evidence>
<feature type="compositionally biased region" description="Polar residues" evidence="4">
    <location>
        <begin position="1"/>
        <end position="16"/>
    </location>
</feature>
<sequence length="414" mass="46711">MNGSYNSRSGGLSTLTVPVDESVPLERRPRDDELLRDKEQAIMKLGELYRDEKNADALAEVLKSSRPLVEHLAKAKTAKLIRNLLDFFSDIPGSKQVQIDAVRESAEWAKGEKRIFLKQNLETRLVALYIDNQNYKDALSLINSLLRELKKLDDKMILTEVHLLESRVNHALANMPKAKAALTSARTAANAIYCPPLLQASLDMQSGVLHAEDKDYKTAYSYFFEAFEGYSGQDDPKAVPAIKYMLLCKIMLNLAEDVKSIVAGKSAQRYAGPDVEAMKAVAKAHEERSLQDFERELKDRKKELSDDPIIRNHLAALYDTLLEQNLVRIIEPYSRVEIKHVAEMVKQPVRDVETKLSQMILDKVFHGILDQGAGCLIVFDEPEVDATYEATLETIGHVRDVVDQLFQRTRTVAI</sequence>
<dbReference type="PANTHER" id="PTHR10678">
    <property type="entry name" value="26S PROTEASOME NON-ATPASE REGULATORY SUBUNIT 11/COP9 SIGNALOSOME COMPLEX SUBUNIT 2"/>
    <property type="match status" value="1"/>
</dbReference>
<name>A0A511KB62_RHOTO</name>
<proteinExistence type="inferred from homology"/>
<dbReference type="Gene3D" id="1.25.40.570">
    <property type="match status" value="1"/>
</dbReference>
<dbReference type="FunFam" id="1.25.40.570:FF:000007">
    <property type="entry name" value="26S proteasome non-ATPase regulatory subunit 11"/>
    <property type="match status" value="1"/>
</dbReference>
<evidence type="ECO:0000256" key="3">
    <source>
        <dbReference type="SAM" id="Coils"/>
    </source>
</evidence>
<feature type="region of interest" description="Disordered" evidence="4">
    <location>
        <begin position="1"/>
        <end position="29"/>
    </location>
</feature>
<dbReference type="InterPro" id="IPR040780">
    <property type="entry name" value="Rpn6_C_helix"/>
</dbReference>
<keyword evidence="3" id="KW-0175">Coiled coil</keyword>
<comment type="similarity">
    <text evidence="1">Belongs to the proteasome subunit S9 family.</text>
</comment>
<feature type="coiled-coil region" evidence="3">
    <location>
        <begin position="118"/>
        <end position="155"/>
    </location>
</feature>
<dbReference type="OrthoDB" id="1418352at2759"/>
<dbReference type="InterPro" id="IPR036390">
    <property type="entry name" value="WH_DNA-bd_sf"/>
</dbReference>
<protein>
    <submittedName>
        <fullName evidence="6">26S proteasome non-atpase regulatory subunit 11</fullName>
    </submittedName>
</protein>
<keyword evidence="2 6" id="KW-0647">Proteasome</keyword>
<dbReference type="Pfam" id="PF01399">
    <property type="entry name" value="PCI"/>
    <property type="match status" value="1"/>
</dbReference>
<dbReference type="SMART" id="SM00088">
    <property type="entry name" value="PINT"/>
    <property type="match status" value="1"/>
</dbReference>
<dbReference type="InterPro" id="IPR050871">
    <property type="entry name" value="26S_Proteasome/COP9_Components"/>
</dbReference>
<evidence type="ECO:0000256" key="4">
    <source>
        <dbReference type="SAM" id="MobiDB-lite"/>
    </source>
</evidence>
<dbReference type="Pfam" id="PF18055">
    <property type="entry name" value="RPN6_N"/>
    <property type="match status" value="1"/>
</dbReference>
<accession>A0A511KB62</accession>
<dbReference type="GO" id="GO:0000502">
    <property type="term" value="C:proteasome complex"/>
    <property type="evidence" value="ECO:0007669"/>
    <property type="project" value="UniProtKB-KW"/>
</dbReference>
<dbReference type="InterPro" id="IPR040773">
    <property type="entry name" value="Rpn6_N"/>
</dbReference>
<feature type="domain" description="PCI" evidence="5">
    <location>
        <begin position="215"/>
        <end position="383"/>
    </location>
</feature>
<dbReference type="Pfam" id="PF18503">
    <property type="entry name" value="RPN6_C_helix"/>
    <property type="match status" value="1"/>
</dbReference>
<dbReference type="AlphaFoldDB" id="A0A511KB62"/>
<evidence type="ECO:0000313" key="7">
    <source>
        <dbReference type="Proteomes" id="UP000321518"/>
    </source>
</evidence>
<reference evidence="6 7" key="1">
    <citation type="submission" date="2019-07" db="EMBL/GenBank/DDBJ databases">
        <title>Rhodotorula toruloides NBRC10032 genome sequencing.</title>
        <authorList>
            <person name="Shida Y."/>
            <person name="Takaku H."/>
            <person name="Ogasawara W."/>
            <person name="Mori K."/>
        </authorList>
    </citation>
    <scope>NUCLEOTIDE SEQUENCE [LARGE SCALE GENOMIC DNA]</scope>
    <source>
        <strain evidence="6 7">NBRC10032</strain>
    </source>
</reference>
<organism evidence="6 7">
    <name type="scientific">Rhodotorula toruloides</name>
    <name type="common">Yeast</name>
    <name type="synonym">Rhodosporidium toruloides</name>
    <dbReference type="NCBI Taxonomy" id="5286"/>
    <lineage>
        <taxon>Eukaryota</taxon>
        <taxon>Fungi</taxon>
        <taxon>Dikarya</taxon>
        <taxon>Basidiomycota</taxon>
        <taxon>Pucciniomycotina</taxon>
        <taxon>Microbotryomycetes</taxon>
        <taxon>Sporidiobolales</taxon>
        <taxon>Sporidiobolaceae</taxon>
        <taxon>Rhodotorula</taxon>
    </lineage>
</organism>
<evidence type="ECO:0000256" key="1">
    <source>
        <dbReference type="ARBA" id="ARBA00007454"/>
    </source>
</evidence>
<dbReference type="PROSITE" id="PS50250">
    <property type="entry name" value="PCI"/>
    <property type="match status" value="1"/>
</dbReference>
<dbReference type="EMBL" id="BJWK01000003">
    <property type="protein sequence ID" value="GEM07610.1"/>
    <property type="molecule type" value="Genomic_DNA"/>
</dbReference>
<dbReference type="SMART" id="SM00753">
    <property type="entry name" value="PAM"/>
    <property type="match status" value="1"/>
</dbReference>